<dbReference type="NCBIfam" id="TIGR01624">
    <property type="entry name" value="LRP1_Cterm"/>
    <property type="match status" value="1"/>
</dbReference>
<dbReference type="PANTHER" id="PTHR31604">
    <property type="entry name" value="PROTEIN LATERAL ROOT PRIMORDIUM 1"/>
    <property type="match status" value="1"/>
</dbReference>
<keyword evidence="4" id="KW-0862">Zinc</keyword>
<gene>
    <name evidence="9" type="ORF">LIER_38183</name>
</gene>
<feature type="region of interest" description="Disordered" evidence="8">
    <location>
        <begin position="139"/>
        <end position="174"/>
    </location>
</feature>
<dbReference type="GO" id="GO:0003677">
    <property type="term" value="F:DNA binding"/>
    <property type="evidence" value="ECO:0007669"/>
    <property type="project" value="UniProtKB-KW"/>
</dbReference>
<evidence type="ECO:0000256" key="7">
    <source>
        <dbReference type="ARBA" id="ARBA00023242"/>
    </source>
</evidence>
<organism evidence="9 10">
    <name type="scientific">Lithospermum erythrorhizon</name>
    <name type="common">Purple gromwell</name>
    <name type="synonym">Lithospermum officinale var. erythrorhizon</name>
    <dbReference type="NCBI Taxonomy" id="34254"/>
    <lineage>
        <taxon>Eukaryota</taxon>
        <taxon>Viridiplantae</taxon>
        <taxon>Streptophyta</taxon>
        <taxon>Embryophyta</taxon>
        <taxon>Tracheophyta</taxon>
        <taxon>Spermatophyta</taxon>
        <taxon>Magnoliopsida</taxon>
        <taxon>eudicotyledons</taxon>
        <taxon>Gunneridae</taxon>
        <taxon>Pentapetalae</taxon>
        <taxon>asterids</taxon>
        <taxon>lamiids</taxon>
        <taxon>Boraginales</taxon>
        <taxon>Boraginaceae</taxon>
        <taxon>Boraginoideae</taxon>
        <taxon>Lithospermeae</taxon>
        <taxon>Lithospermum</taxon>
    </lineage>
</organism>
<dbReference type="Proteomes" id="UP001454036">
    <property type="component" value="Unassembled WGS sequence"/>
</dbReference>
<dbReference type="GO" id="GO:0045893">
    <property type="term" value="P:positive regulation of DNA-templated transcription"/>
    <property type="evidence" value="ECO:0007669"/>
    <property type="project" value="TreeGrafter"/>
</dbReference>
<comment type="caution">
    <text evidence="9">The sequence shown here is derived from an EMBL/GenBank/DDBJ whole genome shotgun (WGS) entry which is preliminary data.</text>
</comment>
<keyword evidence="5" id="KW-0238">DNA-binding</keyword>
<evidence type="ECO:0000313" key="9">
    <source>
        <dbReference type="EMBL" id="GAA0155923.1"/>
    </source>
</evidence>
<dbReference type="InterPro" id="IPR006510">
    <property type="entry name" value="Znf_LRP1"/>
</dbReference>
<dbReference type="PANTHER" id="PTHR31604:SF4">
    <property type="entry name" value="PROTEIN SHORT INTERNODES"/>
    <property type="match status" value="1"/>
</dbReference>
<dbReference type="AlphaFoldDB" id="A0AAV3PY02"/>
<name>A0AAV3PY02_LITER</name>
<evidence type="ECO:0000313" key="10">
    <source>
        <dbReference type="Proteomes" id="UP001454036"/>
    </source>
</evidence>
<keyword evidence="6" id="KW-0010">Activator</keyword>
<evidence type="ECO:0000256" key="4">
    <source>
        <dbReference type="ARBA" id="ARBA00022833"/>
    </source>
</evidence>
<evidence type="ECO:0000256" key="3">
    <source>
        <dbReference type="ARBA" id="ARBA00022723"/>
    </source>
</evidence>
<evidence type="ECO:0000256" key="2">
    <source>
        <dbReference type="ARBA" id="ARBA00006911"/>
    </source>
</evidence>
<dbReference type="EMBL" id="BAABME010019063">
    <property type="protein sequence ID" value="GAA0155923.1"/>
    <property type="molecule type" value="Genomic_DNA"/>
</dbReference>
<dbReference type="Pfam" id="PF05142">
    <property type="entry name" value="DUF702"/>
    <property type="match status" value="2"/>
</dbReference>
<dbReference type="NCBIfam" id="TIGR01623">
    <property type="entry name" value="put_zinc_LRP1"/>
    <property type="match status" value="1"/>
</dbReference>
<keyword evidence="3" id="KW-0479">Metal-binding</keyword>
<evidence type="ECO:0000256" key="1">
    <source>
        <dbReference type="ARBA" id="ARBA00004123"/>
    </source>
</evidence>
<accession>A0AAV3PY02</accession>
<dbReference type="GO" id="GO:0003700">
    <property type="term" value="F:DNA-binding transcription factor activity"/>
    <property type="evidence" value="ECO:0007669"/>
    <property type="project" value="InterPro"/>
</dbReference>
<dbReference type="InterPro" id="IPR007818">
    <property type="entry name" value="SHI"/>
</dbReference>
<dbReference type="InterPro" id="IPR006511">
    <property type="entry name" value="SHI_C"/>
</dbReference>
<dbReference type="GO" id="GO:0046872">
    <property type="term" value="F:metal ion binding"/>
    <property type="evidence" value="ECO:0007669"/>
    <property type="project" value="UniProtKB-KW"/>
</dbReference>
<evidence type="ECO:0000256" key="6">
    <source>
        <dbReference type="ARBA" id="ARBA00023159"/>
    </source>
</evidence>
<evidence type="ECO:0000256" key="5">
    <source>
        <dbReference type="ARBA" id="ARBA00023125"/>
    </source>
</evidence>
<evidence type="ECO:0000256" key="8">
    <source>
        <dbReference type="SAM" id="MobiDB-lite"/>
    </source>
</evidence>
<reference evidence="9 10" key="1">
    <citation type="submission" date="2024-01" db="EMBL/GenBank/DDBJ databases">
        <title>The complete chloroplast genome sequence of Lithospermum erythrorhizon: insights into the phylogenetic relationship among Boraginaceae species and the maternal lineages of purple gromwells.</title>
        <authorList>
            <person name="Okada T."/>
            <person name="Watanabe K."/>
        </authorList>
    </citation>
    <scope>NUCLEOTIDE SEQUENCE [LARGE SCALE GENOMIC DNA]</scope>
</reference>
<feature type="compositionally biased region" description="Polar residues" evidence="8">
    <location>
        <begin position="165"/>
        <end position="174"/>
    </location>
</feature>
<comment type="subcellular location">
    <subcellularLocation>
        <location evidence="1">Nucleus</location>
    </subcellularLocation>
</comment>
<dbReference type="GO" id="GO:0005634">
    <property type="term" value="C:nucleus"/>
    <property type="evidence" value="ECO:0007669"/>
    <property type="project" value="UniProtKB-SubCell"/>
</dbReference>
<proteinExistence type="inferred from homology"/>
<comment type="similarity">
    <text evidence="2">Belongs to the SHI protein family.</text>
</comment>
<protein>
    <submittedName>
        <fullName evidence="9">Uncharacterized protein</fullName>
    </submittedName>
</protein>
<keyword evidence="7" id="KW-0539">Nucleus</keyword>
<sequence>MMMRGLGDEEGSSSRCQDCGNQAKKDCDFLRCRTCCKTRGYQCQTHVKSTWIPVSKRRRRRADEQQLLGHTPRRYIDNNDSLGFAGATFPAEVNFPASFNCVRVSSMDIEVNQYAYQTSVNIGGHLFKGILYDQGPENQYASAGESSSGRGGGILDLQPPLPNELATTGRNPSSSPAIYHSPFGTFVNGMPFFPYQKS</sequence>
<keyword evidence="10" id="KW-1185">Reference proteome</keyword>